<dbReference type="SUPFAM" id="SSF48452">
    <property type="entry name" value="TPR-like"/>
    <property type="match status" value="2"/>
</dbReference>
<feature type="transmembrane region" description="Helical" evidence="3">
    <location>
        <begin position="461"/>
        <end position="479"/>
    </location>
</feature>
<dbReference type="InterPro" id="IPR011990">
    <property type="entry name" value="TPR-like_helical_dom_sf"/>
</dbReference>
<evidence type="ECO:0000313" key="5">
    <source>
        <dbReference type="EMBL" id="MEM5551186.1"/>
    </source>
</evidence>
<dbReference type="PANTHER" id="PTHR45138">
    <property type="entry name" value="REGULATORY COMPONENTS OF SENSORY TRANSDUCTION SYSTEM"/>
    <property type="match status" value="1"/>
</dbReference>
<dbReference type="Proteomes" id="UP001388366">
    <property type="component" value="Unassembled WGS sequence"/>
</dbReference>
<dbReference type="SMART" id="SM00267">
    <property type="entry name" value="GGDEF"/>
    <property type="match status" value="1"/>
</dbReference>
<dbReference type="InterPro" id="IPR050469">
    <property type="entry name" value="Diguanylate_Cyclase"/>
</dbReference>
<evidence type="ECO:0000256" key="3">
    <source>
        <dbReference type="SAM" id="Phobius"/>
    </source>
</evidence>
<accession>A0ABU9U2B6</accession>
<dbReference type="EMBL" id="JBBMQU010000016">
    <property type="protein sequence ID" value="MEM5551186.1"/>
    <property type="molecule type" value="Genomic_DNA"/>
</dbReference>
<dbReference type="Gene3D" id="1.25.40.10">
    <property type="entry name" value="Tetratricopeptide repeat domain"/>
    <property type="match status" value="2"/>
</dbReference>
<sequence length="647" mass="74069">MNKTVLIRYASINLNWRYNSQLFINNSKKKAVMRIIHFSFFCVCVVFTPFLFAMGSQHIDFLSVEKTAMAHPNEAIKRLILSQDDKSLPDTQHAYNNTLLARLYLFQGDIDLSKDTFELAYQQLPKTDNWIHGYWLLYRSIFSLEQGQLPQGLRQIKLSQEAFAKENDYEMIVRAISIEGVLLLWQEEYPKSIEIIENAYIEAKTAKMSTTTMLYIYDSLAAYYSTMSLFEQGIQYAEIAAELATNNGDIVNGLPILYTLCITYSRAEQLDLASACYEKMITLSASVKAPRYLFWAPAGKARVALKQKDYTQALQLLYLAKNYVYKVIINPAHIIALNNNFARVFLALEQPEQALEYLHESDKLLANYERPLNNRYMRQTLALKAQSYEQLERFEESSKSLWFYIKLSDEAKETTQQKLEQEARSKFESTQQEIKLQLAEEKLKNQQIALDKLAKEGQLNTAYLVIGLLVIVSMSIFGFNQHRAYVKSQQRANTDPLTGACNRRYILDFIVQQLIDKERFFSVAILDIDHFKQVNDNHGHDIGDQALIGFTTLLQTQLENTACKFARFGGEEFIVVMPDFDLEAAHEFIANLCTCLKSLNLTDKNITLTSSAGVAQRQSGMALNTLLKVADTNLYKAKNTGRDKVCS</sequence>
<dbReference type="SUPFAM" id="SSF55073">
    <property type="entry name" value="Nucleotide cyclase"/>
    <property type="match status" value="1"/>
</dbReference>
<name>A0ABU9U2B6_9GAMM</name>
<dbReference type="CDD" id="cd01949">
    <property type="entry name" value="GGDEF"/>
    <property type="match status" value="1"/>
</dbReference>
<feature type="domain" description="GGDEF" evidence="4">
    <location>
        <begin position="519"/>
        <end position="647"/>
    </location>
</feature>
<dbReference type="InterPro" id="IPR029787">
    <property type="entry name" value="Nucleotide_cyclase"/>
</dbReference>
<reference evidence="5 6" key="1">
    <citation type="submission" date="2024-03" db="EMBL/GenBank/DDBJ databases">
        <title>Community enrichment and isolation of bacterial strains for fucoidan degradation.</title>
        <authorList>
            <person name="Sichert A."/>
        </authorList>
    </citation>
    <scope>NUCLEOTIDE SEQUENCE [LARGE SCALE GENOMIC DNA]</scope>
    <source>
        <strain evidence="5 6">AS81</strain>
    </source>
</reference>
<dbReference type="PROSITE" id="PS50887">
    <property type="entry name" value="GGDEF"/>
    <property type="match status" value="1"/>
</dbReference>
<dbReference type="NCBIfam" id="TIGR00254">
    <property type="entry name" value="GGDEF"/>
    <property type="match status" value="1"/>
</dbReference>
<keyword evidence="2" id="KW-0175">Coiled coil</keyword>
<comment type="caution">
    <text evidence="5">The sequence shown here is derived from an EMBL/GenBank/DDBJ whole genome shotgun (WGS) entry which is preliminary data.</text>
</comment>
<keyword evidence="5" id="KW-0808">Transferase</keyword>
<keyword evidence="3" id="KW-0472">Membrane</keyword>
<proteinExistence type="predicted"/>
<keyword evidence="6" id="KW-1185">Reference proteome</keyword>
<dbReference type="Pfam" id="PF00990">
    <property type="entry name" value="GGDEF"/>
    <property type="match status" value="1"/>
</dbReference>
<keyword evidence="5" id="KW-0548">Nucleotidyltransferase</keyword>
<evidence type="ECO:0000259" key="4">
    <source>
        <dbReference type="PROSITE" id="PS50887"/>
    </source>
</evidence>
<dbReference type="EC" id="2.7.7.65" evidence="1"/>
<dbReference type="Gene3D" id="3.30.70.270">
    <property type="match status" value="1"/>
</dbReference>
<keyword evidence="3" id="KW-0812">Transmembrane</keyword>
<gene>
    <name evidence="5" type="ORF">WNY63_10660</name>
</gene>
<dbReference type="InterPro" id="IPR000160">
    <property type="entry name" value="GGDEF_dom"/>
</dbReference>
<evidence type="ECO:0000256" key="2">
    <source>
        <dbReference type="SAM" id="Coils"/>
    </source>
</evidence>
<organism evidence="5 6">
    <name type="scientific">Pseudoalteromonas neustonica</name>
    <dbReference type="NCBI Taxonomy" id="1840331"/>
    <lineage>
        <taxon>Bacteria</taxon>
        <taxon>Pseudomonadati</taxon>
        <taxon>Pseudomonadota</taxon>
        <taxon>Gammaproteobacteria</taxon>
        <taxon>Alteromonadales</taxon>
        <taxon>Pseudoalteromonadaceae</taxon>
        <taxon>Pseudoalteromonas</taxon>
    </lineage>
</organism>
<dbReference type="InterPro" id="IPR043128">
    <property type="entry name" value="Rev_trsase/Diguanyl_cyclase"/>
</dbReference>
<evidence type="ECO:0000313" key="6">
    <source>
        <dbReference type="Proteomes" id="UP001388366"/>
    </source>
</evidence>
<dbReference type="RefSeq" id="WP_342883889.1">
    <property type="nucleotide sequence ID" value="NZ_JBBMQU010000016.1"/>
</dbReference>
<dbReference type="GO" id="GO:0052621">
    <property type="term" value="F:diguanylate cyclase activity"/>
    <property type="evidence" value="ECO:0007669"/>
    <property type="project" value="UniProtKB-EC"/>
</dbReference>
<protein>
    <recommendedName>
        <fullName evidence="1">diguanylate cyclase</fullName>
        <ecNumber evidence="1">2.7.7.65</ecNumber>
    </recommendedName>
</protein>
<dbReference type="PANTHER" id="PTHR45138:SF24">
    <property type="entry name" value="DIGUANYLATE CYCLASE DGCC-RELATED"/>
    <property type="match status" value="1"/>
</dbReference>
<feature type="coiled-coil region" evidence="2">
    <location>
        <begin position="404"/>
        <end position="456"/>
    </location>
</feature>
<feature type="transmembrane region" description="Helical" evidence="3">
    <location>
        <begin position="35"/>
        <end position="54"/>
    </location>
</feature>
<evidence type="ECO:0000256" key="1">
    <source>
        <dbReference type="ARBA" id="ARBA00012528"/>
    </source>
</evidence>
<keyword evidence="3" id="KW-1133">Transmembrane helix</keyword>